<evidence type="ECO:0000259" key="1">
    <source>
        <dbReference type="Pfam" id="PF03358"/>
    </source>
</evidence>
<dbReference type="Proteomes" id="UP000785679">
    <property type="component" value="Unassembled WGS sequence"/>
</dbReference>
<proteinExistence type="predicted"/>
<dbReference type="PANTHER" id="PTHR30543">
    <property type="entry name" value="CHROMATE REDUCTASE"/>
    <property type="match status" value="1"/>
</dbReference>
<feature type="domain" description="NADPH-dependent FMN reductase-like" evidence="1">
    <location>
        <begin position="4"/>
        <end position="146"/>
    </location>
</feature>
<dbReference type="GO" id="GO:0005829">
    <property type="term" value="C:cytosol"/>
    <property type="evidence" value="ECO:0007669"/>
    <property type="project" value="TreeGrafter"/>
</dbReference>
<dbReference type="AlphaFoldDB" id="A0A8J8SZ23"/>
<dbReference type="InterPro" id="IPR050712">
    <property type="entry name" value="NAD(P)H-dep_reductase"/>
</dbReference>
<keyword evidence="3" id="KW-1185">Reference proteome</keyword>
<dbReference type="Gene3D" id="3.40.50.360">
    <property type="match status" value="1"/>
</dbReference>
<name>A0A8J8SZ23_HALGN</name>
<reference evidence="2" key="1">
    <citation type="submission" date="2019-06" db="EMBL/GenBank/DDBJ databases">
        <authorList>
            <person name="Zheng W."/>
        </authorList>
    </citation>
    <scope>NUCLEOTIDE SEQUENCE</scope>
    <source>
        <strain evidence="2">QDHG01</strain>
    </source>
</reference>
<dbReference type="SUPFAM" id="SSF52218">
    <property type="entry name" value="Flavoproteins"/>
    <property type="match status" value="1"/>
</dbReference>
<dbReference type="InterPro" id="IPR005025">
    <property type="entry name" value="FMN_Rdtase-like_dom"/>
</dbReference>
<dbReference type="Pfam" id="PF03358">
    <property type="entry name" value="FMN_red"/>
    <property type="match status" value="1"/>
</dbReference>
<dbReference type="InterPro" id="IPR029039">
    <property type="entry name" value="Flavoprotein-like_sf"/>
</dbReference>
<gene>
    <name evidence="2" type="ORF">FGO68_gene14943</name>
</gene>
<dbReference type="GO" id="GO:0010181">
    <property type="term" value="F:FMN binding"/>
    <property type="evidence" value="ECO:0007669"/>
    <property type="project" value="TreeGrafter"/>
</dbReference>
<dbReference type="GO" id="GO:0016491">
    <property type="term" value="F:oxidoreductase activity"/>
    <property type="evidence" value="ECO:0007669"/>
    <property type="project" value="InterPro"/>
</dbReference>
<comment type="caution">
    <text evidence="2">The sequence shown here is derived from an EMBL/GenBank/DDBJ whole genome shotgun (WGS) entry which is preliminary data.</text>
</comment>
<evidence type="ECO:0000313" key="2">
    <source>
        <dbReference type="EMBL" id="TNV75576.1"/>
    </source>
</evidence>
<sequence>MSYNILAISGSLRKASTNTGALRAAQALAPNLNITIASIADVPLYNGDIEAQGIPAPVQSLSKQITQADGLILACPEYNYSVSGVLKNTIDWLSRVQPNPLSKKPVAILSSAASIGGGARCQYDLRKILVFQNSLTLTQPEVMIGQNYLKFDKDGNLTDEETKKFLDKQLKAFAEWIAFCKKGAN</sequence>
<accession>A0A8J8SZ23</accession>
<organism evidence="2 3">
    <name type="scientific">Halteria grandinella</name>
    <dbReference type="NCBI Taxonomy" id="5974"/>
    <lineage>
        <taxon>Eukaryota</taxon>
        <taxon>Sar</taxon>
        <taxon>Alveolata</taxon>
        <taxon>Ciliophora</taxon>
        <taxon>Intramacronucleata</taxon>
        <taxon>Spirotrichea</taxon>
        <taxon>Stichotrichia</taxon>
        <taxon>Sporadotrichida</taxon>
        <taxon>Halteriidae</taxon>
        <taxon>Halteria</taxon>
    </lineage>
</organism>
<dbReference type="PANTHER" id="PTHR30543:SF21">
    <property type="entry name" value="NAD(P)H-DEPENDENT FMN REDUCTASE LOT6"/>
    <property type="match status" value="1"/>
</dbReference>
<protein>
    <recommendedName>
        <fullName evidence="1">NADPH-dependent FMN reductase-like domain-containing protein</fullName>
    </recommendedName>
</protein>
<dbReference type="EMBL" id="RRYP01015278">
    <property type="protein sequence ID" value="TNV75576.1"/>
    <property type="molecule type" value="Genomic_DNA"/>
</dbReference>
<evidence type="ECO:0000313" key="3">
    <source>
        <dbReference type="Proteomes" id="UP000785679"/>
    </source>
</evidence>
<dbReference type="OrthoDB" id="203546at2759"/>